<dbReference type="Proteomes" id="UP000299102">
    <property type="component" value="Unassembled WGS sequence"/>
</dbReference>
<proteinExistence type="predicted"/>
<sequence length="143" mass="15752">MRPTTDRRVCFSMFKIRSSAGERARAPRGEGRALAAAPHTILARTYRCKKAPARPAALCARVCALAALTTKVTQRMHEAAVDNVTSRRAALPVTLVFTYTYYITVKNLPSNKRAAALGLRPPGRQGLGVASFFIQFLHIHKMK</sequence>
<name>A0A4C1TKJ5_EUMVA</name>
<reference evidence="1 2" key="1">
    <citation type="journal article" date="2019" name="Commun. Biol.">
        <title>The bagworm genome reveals a unique fibroin gene that provides high tensile strength.</title>
        <authorList>
            <person name="Kono N."/>
            <person name="Nakamura H."/>
            <person name="Ohtoshi R."/>
            <person name="Tomita M."/>
            <person name="Numata K."/>
            <person name="Arakawa K."/>
        </authorList>
    </citation>
    <scope>NUCLEOTIDE SEQUENCE [LARGE SCALE GENOMIC DNA]</scope>
</reference>
<dbReference type="AlphaFoldDB" id="A0A4C1TKJ5"/>
<organism evidence="1 2">
    <name type="scientific">Eumeta variegata</name>
    <name type="common">Bagworm moth</name>
    <name type="synonym">Eumeta japonica</name>
    <dbReference type="NCBI Taxonomy" id="151549"/>
    <lineage>
        <taxon>Eukaryota</taxon>
        <taxon>Metazoa</taxon>
        <taxon>Ecdysozoa</taxon>
        <taxon>Arthropoda</taxon>
        <taxon>Hexapoda</taxon>
        <taxon>Insecta</taxon>
        <taxon>Pterygota</taxon>
        <taxon>Neoptera</taxon>
        <taxon>Endopterygota</taxon>
        <taxon>Lepidoptera</taxon>
        <taxon>Glossata</taxon>
        <taxon>Ditrysia</taxon>
        <taxon>Tineoidea</taxon>
        <taxon>Psychidae</taxon>
        <taxon>Oiketicinae</taxon>
        <taxon>Eumeta</taxon>
    </lineage>
</organism>
<keyword evidence="2" id="KW-1185">Reference proteome</keyword>
<comment type="caution">
    <text evidence="1">The sequence shown here is derived from an EMBL/GenBank/DDBJ whole genome shotgun (WGS) entry which is preliminary data.</text>
</comment>
<accession>A0A4C1TKJ5</accession>
<gene>
    <name evidence="1" type="ORF">EVAR_8044_1</name>
</gene>
<protein>
    <submittedName>
        <fullName evidence="1">Uncharacterized protein</fullName>
    </submittedName>
</protein>
<evidence type="ECO:0000313" key="1">
    <source>
        <dbReference type="EMBL" id="GBP13831.1"/>
    </source>
</evidence>
<evidence type="ECO:0000313" key="2">
    <source>
        <dbReference type="Proteomes" id="UP000299102"/>
    </source>
</evidence>
<dbReference type="EMBL" id="BGZK01000059">
    <property type="protein sequence ID" value="GBP13831.1"/>
    <property type="molecule type" value="Genomic_DNA"/>
</dbReference>